<evidence type="ECO:0000256" key="3">
    <source>
        <dbReference type="ARBA" id="ARBA00022741"/>
    </source>
</evidence>
<dbReference type="Gene3D" id="3.40.50.300">
    <property type="entry name" value="P-loop containing nucleotide triphosphate hydrolases"/>
    <property type="match status" value="1"/>
</dbReference>
<protein>
    <recommendedName>
        <fullName evidence="5">ABC transporter domain-containing protein</fullName>
    </recommendedName>
</protein>
<evidence type="ECO:0000256" key="1">
    <source>
        <dbReference type="ARBA" id="ARBA00005417"/>
    </source>
</evidence>
<dbReference type="PANTHER" id="PTHR42711:SF5">
    <property type="entry name" value="ABC TRANSPORTER ATP-BINDING PROTEIN NATA"/>
    <property type="match status" value="1"/>
</dbReference>
<dbReference type="EMBL" id="MHDA01000027">
    <property type="protein sequence ID" value="OGY31752.1"/>
    <property type="molecule type" value="Genomic_DNA"/>
</dbReference>
<feature type="domain" description="ABC transporter" evidence="5">
    <location>
        <begin position="14"/>
        <end position="61"/>
    </location>
</feature>
<comment type="caution">
    <text evidence="6">The sequence shown here is derived from an EMBL/GenBank/DDBJ whole genome shotgun (WGS) entry which is preliminary data.</text>
</comment>
<keyword evidence="3" id="KW-0547">Nucleotide-binding</keyword>
<comment type="similarity">
    <text evidence="1">Belongs to the ABC transporter superfamily.</text>
</comment>
<evidence type="ECO:0000256" key="2">
    <source>
        <dbReference type="ARBA" id="ARBA00022448"/>
    </source>
</evidence>
<keyword evidence="4" id="KW-0067">ATP-binding</keyword>
<proteinExistence type="inferred from homology"/>
<dbReference type="InterPro" id="IPR003439">
    <property type="entry name" value="ABC_transporter-like_ATP-bd"/>
</dbReference>
<gene>
    <name evidence="6" type="ORF">A3A57_02650</name>
</gene>
<dbReference type="InterPro" id="IPR050763">
    <property type="entry name" value="ABC_transporter_ATP-binding"/>
</dbReference>
<organism evidence="6 7">
    <name type="scientific">Candidatus Woykebacteria bacterium RIFCSPLOWO2_01_FULL_41_12</name>
    <dbReference type="NCBI Taxonomy" id="1802604"/>
    <lineage>
        <taxon>Bacteria</taxon>
        <taxon>Candidatus Woykeibacteriota</taxon>
    </lineage>
</organism>
<evidence type="ECO:0000259" key="5">
    <source>
        <dbReference type="Pfam" id="PF00005"/>
    </source>
</evidence>
<reference evidence="6 7" key="1">
    <citation type="journal article" date="2016" name="Nat. Commun.">
        <title>Thousands of microbial genomes shed light on interconnected biogeochemical processes in an aquifer system.</title>
        <authorList>
            <person name="Anantharaman K."/>
            <person name="Brown C.T."/>
            <person name="Hug L.A."/>
            <person name="Sharon I."/>
            <person name="Castelle C.J."/>
            <person name="Probst A.J."/>
            <person name="Thomas B.C."/>
            <person name="Singh A."/>
            <person name="Wilkins M.J."/>
            <person name="Karaoz U."/>
            <person name="Brodie E.L."/>
            <person name="Williams K.H."/>
            <person name="Hubbard S.S."/>
            <person name="Banfield J.F."/>
        </authorList>
    </citation>
    <scope>NUCLEOTIDE SEQUENCE [LARGE SCALE GENOMIC DNA]</scope>
</reference>
<evidence type="ECO:0000256" key="4">
    <source>
        <dbReference type="ARBA" id="ARBA00022840"/>
    </source>
</evidence>
<dbReference type="GO" id="GO:0005524">
    <property type="term" value="F:ATP binding"/>
    <property type="evidence" value="ECO:0007669"/>
    <property type="project" value="UniProtKB-KW"/>
</dbReference>
<keyword evidence="2" id="KW-0813">Transport</keyword>
<dbReference type="InterPro" id="IPR027417">
    <property type="entry name" value="P-loop_NTPase"/>
</dbReference>
<dbReference type="PANTHER" id="PTHR42711">
    <property type="entry name" value="ABC TRANSPORTER ATP-BINDING PROTEIN"/>
    <property type="match status" value="1"/>
</dbReference>
<evidence type="ECO:0000313" key="7">
    <source>
        <dbReference type="Proteomes" id="UP000179279"/>
    </source>
</evidence>
<name>A0A1G1WVH4_9BACT</name>
<dbReference type="Pfam" id="PF00005">
    <property type="entry name" value="ABC_tran"/>
    <property type="match status" value="1"/>
</dbReference>
<sequence>MFAGLYQINIKNPAEILKKFSLEDKRKSFWNKLSGGQKQRFSLATTLIHNPKIIFLDEPTTGLDPQARANLWDEISKMHSEGRTIVLTTHYMEEAEKLCDRVAIMDKGKIIKTGTPHQLIDDLLDSGFKKPQEVKQADLEDVFLSLTGRNLRER</sequence>
<dbReference type="Proteomes" id="UP000179279">
    <property type="component" value="Unassembled WGS sequence"/>
</dbReference>
<evidence type="ECO:0000313" key="6">
    <source>
        <dbReference type="EMBL" id="OGY31752.1"/>
    </source>
</evidence>
<dbReference type="AlphaFoldDB" id="A0A1G1WVH4"/>
<accession>A0A1G1WVH4</accession>
<dbReference type="SUPFAM" id="SSF52540">
    <property type="entry name" value="P-loop containing nucleoside triphosphate hydrolases"/>
    <property type="match status" value="1"/>
</dbReference>
<dbReference type="GO" id="GO:0016887">
    <property type="term" value="F:ATP hydrolysis activity"/>
    <property type="evidence" value="ECO:0007669"/>
    <property type="project" value="InterPro"/>
</dbReference>